<evidence type="ECO:0000259" key="11">
    <source>
        <dbReference type="PROSITE" id="PS51195"/>
    </source>
</evidence>
<dbReference type="Pfam" id="PF03880">
    <property type="entry name" value="DbpA"/>
    <property type="match status" value="1"/>
</dbReference>
<evidence type="ECO:0000256" key="6">
    <source>
        <dbReference type="PROSITE-ProRule" id="PRU00552"/>
    </source>
</evidence>
<dbReference type="Gene3D" id="3.40.50.300">
    <property type="entry name" value="P-loop containing nucleotide triphosphate hydrolases"/>
    <property type="match status" value="2"/>
</dbReference>
<evidence type="ECO:0000313" key="12">
    <source>
        <dbReference type="EMBL" id="KGD69660.1"/>
    </source>
</evidence>
<comment type="similarity">
    <text evidence="7">Belongs to the DEAD box helicase family.</text>
</comment>
<feature type="short sequence motif" description="Q motif" evidence="6">
    <location>
        <begin position="2"/>
        <end position="30"/>
    </location>
</feature>
<feature type="compositionally biased region" description="Basic and acidic residues" evidence="8">
    <location>
        <begin position="533"/>
        <end position="548"/>
    </location>
</feature>
<dbReference type="InterPro" id="IPR050547">
    <property type="entry name" value="DEAD_box_RNA_helicases"/>
</dbReference>
<dbReference type="SMART" id="SM00487">
    <property type="entry name" value="DEXDc"/>
    <property type="match status" value="1"/>
</dbReference>
<dbReference type="GO" id="GO:0003724">
    <property type="term" value="F:RNA helicase activity"/>
    <property type="evidence" value="ECO:0007669"/>
    <property type="project" value="UniProtKB-EC"/>
</dbReference>
<feature type="compositionally biased region" description="Gly residues" evidence="8">
    <location>
        <begin position="549"/>
        <end position="563"/>
    </location>
</feature>
<evidence type="ECO:0000256" key="3">
    <source>
        <dbReference type="ARBA" id="ARBA00022801"/>
    </source>
</evidence>
<accession>A0A095V473</accession>
<keyword evidence="4 7" id="KW-0347">Helicase</keyword>
<dbReference type="RefSeq" id="WP_035124061.1">
    <property type="nucleotide sequence ID" value="NZ_JRHH01000001.1"/>
</dbReference>
<reference evidence="12 13" key="1">
    <citation type="submission" date="2014-09" db="EMBL/GenBank/DDBJ databases">
        <title>Whole Genome Shotgun of Flavobacterium aquatile LMG 4008.</title>
        <authorList>
            <person name="Gale A.N."/>
            <person name="Pipes S.E."/>
            <person name="Newman J.D."/>
        </authorList>
    </citation>
    <scope>NUCLEOTIDE SEQUENCE [LARGE SCALE GENOMIC DNA]</scope>
    <source>
        <strain evidence="12 13">LMG 4008</strain>
    </source>
</reference>
<dbReference type="eggNOG" id="COG0513">
    <property type="taxonomic scope" value="Bacteria"/>
</dbReference>
<dbReference type="Pfam" id="PF00270">
    <property type="entry name" value="DEAD"/>
    <property type="match status" value="1"/>
</dbReference>
<feature type="domain" description="Helicase ATP-binding" evidence="9">
    <location>
        <begin position="34"/>
        <end position="205"/>
    </location>
</feature>
<feature type="compositionally biased region" description="Basic and acidic residues" evidence="8">
    <location>
        <begin position="584"/>
        <end position="620"/>
    </location>
</feature>
<evidence type="ECO:0000256" key="1">
    <source>
        <dbReference type="ARBA" id="ARBA00012552"/>
    </source>
</evidence>
<dbReference type="InterPro" id="IPR000629">
    <property type="entry name" value="RNA-helicase_DEAD-box_CS"/>
</dbReference>
<evidence type="ECO:0000256" key="7">
    <source>
        <dbReference type="RuleBase" id="RU000492"/>
    </source>
</evidence>
<dbReference type="InterPro" id="IPR011545">
    <property type="entry name" value="DEAD/DEAH_box_helicase_dom"/>
</dbReference>
<keyword evidence="2 7" id="KW-0547">Nucleotide-binding</keyword>
<feature type="domain" description="Helicase C-terminal" evidence="10">
    <location>
        <begin position="225"/>
        <end position="378"/>
    </location>
</feature>
<dbReference type="InterPro" id="IPR044742">
    <property type="entry name" value="DEAD/DEAH_RhlB"/>
</dbReference>
<proteinExistence type="inferred from homology"/>
<evidence type="ECO:0000256" key="2">
    <source>
        <dbReference type="ARBA" id="ARBA00022741"/>
    </source>
</evidence>
<dbReference type="PROSITE" id="PS00039">
    <property type="entry name" value="DEAD_ATP_HELICASE"/>
    <property type="match status" value="1"/>
</dbReference>
<dbReference type="InterPro" id="IPR005580">
    <property type="entry name" value="DbpA/CsdA_RNA-bd_dom"/>
</dbReference>
<keyword evidence="3 7" id="KW-0378">Hydrolase</keyword>
<sequence length="655" mass="73002">MNKFEQLGLNESLLLAIKDLGFENPSEVQEKAIPVLLEKNTDLVALAQTGTGKTAAFGFPLIQKIDAEDRSTQALILSPTRELCLQITNEIKQYSKYVKGINTVAVYGGASITEQARDIKRGAQIIVATPGRMQDMINRGLVNIKNINFCILDEADEMLNMGFYEDIVSILSDTPDEKNTWLFSATMPAEVARIAKKFMHDPAEVTVGSKNSGSATVSHEFYCVNARDRYEALKRLADANPDIFSVVFCRTKRDTQAVAEKLIEDGYSAAALHGDLSQAQRDGVMKSFRGRQIQMLVATDVAARGIDVDNITHVVNYQLPDEIETYNHRSGRTGRAGKLGTSIVIITKSELRKISSIERIIQQKFEEKTIPSGIEICEIQLLHLANKIKDTEVDHEIDNYLPAINEVLDGLTKEELIKKMVSVEFNRFINYYKKKRDLSGEKGERSERSSEPREIRAGDPVRYFVNIGSRDDFDWMQLKDFLKETLDLGRDDVFKVDVKEGFSFFNTDGEHTDKVMSVLNGFDLNGRRINVEISKNDGGSRERRDHNGRSGGGFGGGRSGGGFRGDRNSGDRSSAPRSGSFGPRTDRNERSSAPRREGGFSSDRPAREGGFKSAAPRREPGSSQRESAPRRSEGSSDRPASRSFDDAKTRRPRRS</sequence>
<dbReference type="PROSITE" id="PS51194">
    <property type="entry name" value="HELICASE_CTER"/>
    <property type="match status" value="1"/>
</dbReference>
<protein>
    <recommendedName>
        <fullName evidence="1">RNA helicase</fullName>
        <ecNumber evidence="1">3.6.4.13</ecNumber>
    </recommendedName>
</protein>
<dbReference type="AlphaFoldDB" id="A0A095V473"/>
<organism evidence="12 13">
    <name type="scientific">Flavobacterium aquatile LMG 4008 = ATCC 11947</name>
    <dbReference type="NCBI Taxonomy" id="1453498"/>
    <lineage>
        <taxon>Bacteria</taxon>
        <taxon>Pseudomonadati</taxon>
        <taxon>Bacteroidota</taxon>
        <taxon>Flavobacteriia</taxon>
        <taxon>Flavobacteriales</taxon>
        <taxon>Flavobacteriaceae</taxon>
        <taxon>Flavobacterium</taxon>
    </lineage>
</organism>
<keyword evidence="13" id="KW-1185">Reference proteome</keyword>
<dbReference type="EC" id="3.6.4.13" evidence="1"/>
<feature type="region of interest" description="Disordered" evidence="8">
    <location>
        <begin position="533"/>
        <end position="655"/>
    </location>
</feature>
<gene>
    <name evidence="12" type="ORF">LG45_02575</name>
</gene>
<dbReference type="GO" id="GO:0016787">
    <property type="term" value="F:hydrolase activity"/>
    <property type="evidence" value="ECO:0007669"/>
    <property type="project" value="UniProtKB-KW"/>
</dbReference>
<dbReference type="SUPFAM" id="SSF54928">
    <property type="entry name" value="RNA-binding domain, RBD"/>
    <property type="match status" value="1"/>
</dbReference>
<evidence type="ECO:0000256" key="5">
    <source>
        <dbReference type="ARBA" id="ARBA00022840"/>
    </source>
</evidence>
<dbReference type="InterPro" id="IPR001650">
    <property type="entry name" value="Helicase_C-like"/>
</dbReference>
<dbReference type="SMART" id="SM00490">
    <property type="entry name" value="HELICc"/>
    <property type="match status" value="1"/>
</dbReference>
<dbReference type="Gene3D" id="3.30.70.330">
    <property type="match status" value="1"/>
</dbReference>
<dbReference type="PANTHER" id="PTHR47963">
    <property type="entry name" value="DEAD-BOX ATP-DEPENDENT RNA HELICASE 47, MITOCHONDRIAL"/>
    <property type="match status" value="1"/>
</dbReference>
<evidence type="ECO:0000259" key="9">
    <source>
        <dbReference type="PROSITE" id="PS51192"/>
    </source>
</evidence>
<evidence type="ECO:0000256" key="4">
    <source>
        <dbReference type="ARBA" id="ARBA00022806"/>
    </source>
</evidence>
<dbReference type="CDD" id="cd00268">
    <property type="entry name" value="DEADc"/>
    <property type="match status" value="1"/>
</dbReference>
<dbReference type="InterPro" id="IPR014014">
    <property type="entry name" value="RNA_helicase_DEAD_Q_motif"/>
</dbReference>
<dbReference type="GO" id="GO:0033592">
    <property type="term" value="F:RNA strand annealing activity"/>
    <property type="evidence" value="ECO:0007669"/>
    <property type="project" value="TreeGrafter"/>
</dbReference>
<dbReference type="InterPro" id="IPR035979">
    <property type="entry name" value="RBD_domain_sf"/>
</dbReference>
<evidence type="ECO:0000259" key="10">
    <source>
        <dbReference type="PROSITE" id="PS51194"/>
    </source>
</evidence>
<comment type="caution">
    <text evidence="12">The sequence shown here is derived from an EMBL/GenBank/DDBJ whole genome shotgun (WGS) entry which is preliminary data.</text>
</comment>
<dbReference type="Proteomes" id="UP000029554">
    <property type="component" value="Unassembled WGS sequence"/>
</dbReference>
<dbReference type="InterPro" id="IPR014001">
    <property type="entry name" value="Helicase_ATP-bd"/>
</dbReference>
<feature type="compositionally biased region" description="Basic and acidic residues" evidence="8">
    <location>
        <begin position="627"/>
        <end position="649"/>
    </location>
</feature>
<dbReference type="SUPFAM" id="SSF52540">
    <property type="entry name" value="P-loop containing nucleoside triphosphate hydrolases"/>
    <property type="match status" value="1"/>
</dbReference>
<evidence type="ECO:0000313" key="13">
    <source>
        <dbReference type="Proteomes" id="UP000029554"/>
    </source>
</evidence>
<dbReference type="PROSITE" id="PS51195">
    <property type="entry name" value="Q_MOTIF"/>
    <property type="match status" value="1"/>
</dbReference>
<dbReference type="GO" id="GO:0005840">
    <property type="term" value="C:ribosome"/>
    <property type="evidence" value="ECO:0007669"/>
    <property type="project" value="TreeGrafter"/>
</dbReference>
<dbReference type="GO" id="GO:0005829">
    <property type="term" value="C:cytosol"/>
    <property type="evidence" value="ECO:0007669"/>
    <property type="project" value="TreeGrafter"/>
</dbReference>
<evidence type="ECO:0000256" key="8">
    <source>
        <dbReference type="SAM" id="MobiDB-lite"/>
    </source>
</evidence>
<dbReference type="GO" id="GO:0009409">
    <property type="term" value="P:response to cold"/>
    <property type="evidence" value="ECO:0007669"/>
    <property type="project" value="TreeGrafter"/>
</dbReference>
<dbReference type="InterPro" id="IPR012677">
    <property type="entry name" value="Nucleotide-bd_a/b_plait_sf"/>
</dbReference>
<dbReference type="CDD" id="cd18787">
    <property type="entry name" value="SF2_C_DEAD"/>
    <property type="match status" value="1"/>
</dbReference>
<dbReference type="PANTHER" id="PTHR47963:SF8">
    <property type="entry name" value="ATP-DEPENDENT RNA HELICASE DEAD"/>
    <property type="match status" value="1"/>
</dbReference>
<dbReference type="Pfam" id="PF00271">
    <property type="entry name" value="Helicase_C"/>
    <property type="match status" value="1"/>
</dbReference>
<dbReference type="CDD" id="cd12252">
    <property type="entry name" value="RRM_DbpA"/>
    <property type="match status" value="1"/>
</dbReference>
<dbReference type="EMBL" id="JRHH01000001">
    <property type="protein sequence ID" value="KGD69660.1"/>
    <property type="molecule type" value="Genomic_DNA"/>
</dbReference>
<keyword evidence="5 7" id="KW-0067">ATP-binding</keyword>
<dbReference type="InterPro" id="IPR027417">
    <property type="entry name" value="P-loop_NTPase"/>
</dbReference>
<dbReference type="PROSITE" id="PS51192">
    <property type="entry name" value="HELICASE_ATP_BIND_1"/>
    <property type="match status" value="1"/>
</dbReference>
<dbReference type="GO" id="GO:0005524">
    <property type="term" value="F:ATP binding"/>
    <property type="evidence" value="ECO:0007669"/>
    <property type="project" value="UniProtKB-KW"/>
</dbReference>
<name>A0A095V473_9FLAO</name>
<feature type="domain" description="DEAD-box RNA helicase Q" evidence="11">
    <location>
        <begin position="2"/>
        <end position="30"/>
    </location>
</feature>
<dbReference type="STRING" id="1453498.LG45_02575"/>
<dbReference type="OrthoDB" id="9785240at2"/>